<dbReference type="Proteomes" id="UP000595472">
    <property type="component" value="Segment"/>
</dbReference>
<evidence type="ECO:0000313" key="2">
    <source>
        <dbReference type="EMBL" id="QPX62645.1"/>
    </source>
</evidence>
<dbReference type="EMBL" id="MW055913">
    <property type="protein sequence ID" value="QPX62645.1"/>
    <property type="molecule type" value="Genomic_DNA"/>
</dbReference>
<gene>
    <name evidence="2" type="primary">92</name>
    <name evidence="2" type="ORF">SEA_WOLLYPOG_92</name>
</gene>
<proteinExistence type="predicted"/>
<keyword evidence="1" id="KW-0472">Membrane</keyword>
<name>A0A7T3KD94_9CAUD</name>
<dbReference type="GeneID" id="77924020"/>
<reference evidence="2 3" key="1">
    <citation type="submission" date="2020-10" db="EMBL/GenBank/DDBJ databases">
        <authorList>
            <person name="Abad L.A."/>
            <person name="Alter J."/>
            <person name="Becerra C.Y."/>
            <person name="Boehle J."/>
            <person name="Bustos B."/>
            <person name="Connatser B.I."/>
            <person name="Cutright B."/>
            <person name="Gavin J."/>
            <person name="Gomez A.P."/>
            <person name="Grabar K."/>
            <person name="Hur E.Y."/>
            <person name="Ioh M.T."/>
            <person name="Joya-Campos L."/>
            <person name="Lauhon H.N."/>
            <person name="Lee S."/>
            <person name="Maranan R.T."/>
            <person name="Park Y.G."/>
            <person name="Priest M."/>
            <person name="Samuels S.O."/>
            <person name="Sarameh Y.J."/>
            <person name="Schreiber J.M."/>
            <person name="Shepard L."/>
            <person name="Sheth K.J."/>
            <person name="Silva C.A."/>
            <person name="Smyers G.M."/>
            <person name="Tam S."/>
            <person name="Tamura C.M."/>
            <person name="Wucher D.E."/>
            <person name="Donachie S.P."/>
            <person name="Reed F.A."/>
            <person name="Palecanda S."/>
            <person name="Chong R.A."/>
            <person name="Porter M.L."/>
            <person name="Garlena R.A."/>
            <person name="Russell D.A."/>
            <person name="Jacobs-Sera D."/>
            <person name="Hatfull G.F."/>
        </authorList>
    </citation>
    <scope>NUCLEOTIDE SEQUENCE [LARGE SCALE GENOMIC DNA]</scope>
</reference>
<keyword evidence="1" id="KW-0812">Transmembrane</keyword>
<keyword evidence="3" id="KW-1185">Reference proteome</keyword>
<protein>
    <submittedName>
        <fullName evidence="2">Uncharacterized protein</fullName>
    </submittedName>
</protein>
<dbReference type="RefSeq" id="YP_010648583.1">
    <property type="nucleotide sequence ID" value="NC_070760.1"/>
</dbReference>
<evidence type="ECO:0000256" key="1">
    <source>
        <dbReference type="SAM" id="Phobius"/>
    </source>
</evidence>
<feature type="transmembrane region" description="Helical" evidence="1">
    <location>
        <begin position="7"/>
        <end position="29"/>
    </location>
</feature>
<dbReference type="KEGG" id="vg:77924020"/>
<accession>A0A7T3KD94</accession>
<evidence type="ECO:0000313" key="3">
    <source>
        <dbReference type="Proteomes" id="UP000595472"/>
    </source>
</evidence>
<organism evidence="2 3">
    <name type="scientific">Arthrobacter phage Wollypog</name>
    <dbReference type="NCBI Taxonomy" id="2790985"/>
    <lineage>
        <taxon>Viruses</taxon>
        <taxon>Duplodnaviria</taxon>
        <taxon>Heunggongvirae</taxon>
        <taxon>Uroviricota</taxon>
        <taxon>Caudoviricetes</taxon>
        <taxon>Wollypogvirus</taxon>
        <taxon>Wollypogvirus wollypog</taxon>
    </lineage>
</organism>
<keyword evidence="1" id="KW-1133">Transmembrane helix</keyword>
<sequence>MMSFLDLLIFLGVCAAVFGILGGVMWAVYRMGRK</sequence>